<evidence type="ECO:0000256" key="1">
    <source>
        <dbReference type="ARBA" id="ARBA00006601"/>
    </source>
</evidence>
<dbReference type="PANTHER" id="PTHR43491">
    <property type="entry name" value="UDP-N-ACETYL-D-MANNOSAMINE DEHYDROGENASE"/>
    <property type="match status" value="1"/>
</dbReference>
<dbReference type="Pfam" id="PF00984">
    <property type="entry name" value="UDPG_MGDP_dh"/>
    <property type="match status" value="1"/>
</dbReference>
<dbReference type="GO" id="GO:0016628">
    <property type="term" value="F:oxidoreductase activity, acting on the CH-CH group of donors, NAD or NADP as acceptor"/>
    <property type="evidence" value="ECO:0007669"/>
    <property type="project" value="InterPro"/>
</dbReference>
<keyword evidence="2" id="KW-0560">Oxidoreductase</keyword>
<dbReference type="GO" id="GO:0051287">
    <property type="term" value="F:NAD binding"/>
    <property type="evidence" value="ECO:0007669"/>
    <property type="project" value="InterPro"/>
</dbReference>
<evidence type="ECO:0000313" key="6">
    <source>
        <dbReference type="EMBL" id="TFZ03825.1"/>
    </source>
</evidence>
<name>A0A4Z0C0Q7_9BURK</name>
<feature type="domain" description="UDP-glucose/GDP-mannose dehydrogenase C-terminal" evidence="5">
    <location>
        <begin position="313"/>
        <end position="414"/>
    </location>
</feature>
<evidence type="ECO:0000313" key="7">
    <source>
        <dbReference type="Proteomes" id="UP000297839"/>
    </source>
</evidence>
<dbReference type="PANTHER" id="PTHR43491:SF2">
    <property type="entry name" value="UDP-N-ACETYL-D-MANNOSAMINE DEHYDROGENASE"/>
    <property type="match status" value="1"/>
</dbReference>
<dbReference type="Gene3D" id="3.40.50.720">
    <property type="entry name" value="NAD(P)-binding Rossmann-like Domain"/>
    <property type="match status" value="2"/>
</dbReference>
<organism evidence="6 7">
    <name type="scientific">Ramlibacter humi</name>
    <dbReference type="NCBI Taxonomy" id="2530451"/>
    <lineage>
        <taxon>Bacteria</taxon>
        <taxon>Pseudomonadati</taxon>
        <taxon>Pseudomonadota</taxon>
        <taxon>Betaproteobacteria</taxon>
        <taxon>Burkholderiales</taxon>
        <taxon>Comamonadaceae</taxon>
        <taxon>Ramlibacter</taxon>
    </lineage>
</organism>
<comment type="similarity">
    <text evidence="1 4">Belongs to the UDP-glucose/GDP-mannose dehydrogenase family.</text>
</comment>
<dbReference type="InterPro" id="IPR036291">
    <property type="entry name" value="NAD(P)-bd_dom_sf"/>
</dbReference>
<dbReference type="EMBL" id="SMLK01000002">
    <property type="protein sequence ID" value="TFZ03825.1"/>
    <property type="molecule type" value="Genomic_DNA"/>
</dbReference>
<dbReference type="NCBIfam" id="TIGR03026">
    <property type="entry name" value="NDP-sugDHase"/>
    <property type="match status" value="1"/>
</dbReference>
<dbReference type="GO" id="GO:0016616">
    <property type="term" value="F:oxidoreductase activity, acting on the CH-OH group of donors, NAD or NADP as acceptor"/>
    <property type="evidence" value="ECO:0007669"/>
    <property type="project" value="InterPro"/>
</dbReference>
<dbReference type="AlphaFoldDB" id="A0A4Z0C0Q7"/>
<gene>
    <name evidence="6" type="ORF">EZ216_09235</name>
</gene>
<accession>A0A4Z0C0Q7</accession>
<evidence type="ECO:0000259" key="5">
    <source>
        <dbReference type="SMART" id="SM00984"/>
    </source>
</evidence>
<dbReference type="InterPro" id="IPR014027">
    <property type="entry name" value="UDP-Glc/GDP-Man_DH_C"/>
</dbReference>
<dbReference type="SUPFAM" id="SSF51735">
    <property type="entry name" value="NAD(P)-binding Rossmann-fold domains"/>
    <property type="match status" value="1"/>
</dbReference>
<dbReference type="InterPro" id="IPR001732">
    <property type="entry name" value="UDP-Glc/GDP-Man_DH_N"/>
</dbReference>
<dbReference type="InterPro" id="IPR017476">
    <property type="entry name" value="UDP-Glc/GDP-Man"/>
</dbReference>
<dbReference type="GO" id="GO:0000271">
    <property type="term" value="P:polysaccharide biosynthetic process"/>
    <property type="evidence" value="ECO:0007669"/>
    <property type="project" value="InterPro"/>
</dbReference>
<dbReference type="RefSeq" id="WP_135249450.1">
    <property type="nucleotide sequence ID" value="NZ_SMLK01000002.1"/>
</dbReference>
<dbReference type="Pfam" id="PF03721">
    <property type="entry name" value="UDPG_MGDP_dh_N"/>
    <property type="match status" value="1"/>
</dbReference>
<dbReference type="OrthoDB" id="9803238at2"/>
<evidence type="ECO:0000256" key="3">
    <source>
        <dbReference type="ARBA" id="ARBA00023027"/>
    </source>
</evidence>
<evidence type="ECO:0000256" key="2">
    <source>
        <dbReference type="ARBA" id="ARBA00023002"/>
    </source>
</evidence>
<dbReference type="SMART" id="SM00984">
    <property type="entry name" value="UDPG_MGDP_dh_C"/>
    <property type="match status" value="1"/>
</dbReference>
<keyword evidence="7" id="KW-1185">Reference proteome</keyword>
<comment type="caution">
    <text evidence="6">The sequence shown here is derived from an EMBL/GenBank/DDBJ whole genome shotgun (WGS) entry which is preliminary data.</text>
</comment>
<dbReference type="InterPro" id="IPR008927">
    <property type="entry name" value="6-PGluconate_DH-like_C_sf"/>
</dbReference>
<proteinExistence type="inferred from homology"/>
<dbReference type="Pfam" id="PF03720">
    <property type="entry name" value="UDPG_MGDP_dh_C"/>
    <property type="match status" value="1"/>
</dbReference>
<dbReference type="Proteomes" id="UP000297839">
    <property type="component" value="Unassembled WGS sequence"/>
</dbReference>
<evidence type="ECO:0000256" key="4">
    <source>
        <dbReference type="PIRNR" id="PIRNR000124"/>
    </source>
</evidence>
<protein>
    <submittedName>
        <fullName evidence="6">Nucleotide sugar dehydrogenase</fullName>
    </submittedName>
</protein>
<dbReference type="PIRSF" id="PIRSF000124">
    <property type="entry name" value="UDPglc_GDPman_dh"/>
    <property type="match status" value="1"/>
</dbReference>
<dbReference type="InterPro" id="IPR036220">
    <property type="entry name" value="UDP-Glc/GDP-Man_DH_C_sf"/>
</dbReference>
<keyword evidence="3" id="KW-0520">NAD</keyword>
<reference evidence="6 7" key="1">
    <citation type="submission" date="2019-03" db="EMBL/GenBank/DDBJ databases">
        <title>Ramlibacter sp. 18x22-1, whole genome shotgun sequence.</title>
        <authorList>
            <person name="Zhang X."/>
            <person name="Feng G."/>
            <person name="Zhu H."/>
        </authorList>
    </citation>
    <scope>NUCLEOTIDE SEQUENCE [LARGE SCALE GENOMIC DNA]</scope>
    <source>
        <strain evidence="6 7">18x22-1</strain>
    </source>
</reference>
<dbReference type="PIRSF" id="PIRSF500136">
    <property type="entry name" value="UDP_ManNAc_DH"/>
    <property type="match status" value="1"/>
</dbReference>
<sequence>MDRKIAVVGLGYVGLPVAVAFGQTHPVVGFDIKAQRIAELQSGKDSTDEVAEAELARARIRYTREIEDLKACDFFIVAVPTPVDTGNKPDLSPLISASRSVGQALKKGDIVVYESTVYPGATEEDCIPVLEQVSGLKYGTDFTVGYSPERINPGDREHTFTKIRKIVSGSDERTLDVVAEVYGSVVTAGVHRASSLKVAEAAKVIENTQRDLNIALMNELAVVFERMGIDTQEVLEAAGSKWNFLPFRPGLVGGHCIGVDPYYLTHQAEKLGYIPQVILAGRRINDNMGRYVARSAVKQMTLCKHDVSKAKVGVLGVTFKENCPDTRNSKVVDIVRELRSWGIEVVVCDPHADPHEVEEEYGLKLGKVDADHKVDALVVAVSHKEFKALTSAQLRAMVRHEKPVLVDVKSIFKRADLEAAGFTVWRL</sequence>
<dbReference type="InterPro" id="IPR014026">
    <property type="entry name" value="UDP-Glc/GDP-Man_DH_dimer"/>
</dbReference>
<dbReference type="SUPFAM" id="SSF52413">
    <property type="entry name" value="UDP-glucose/GDP-mannose dehydrogenase C-terminal domain"/>
    <property type="match status" value="1"/>
</dbReference>
<dbReference type="InterPro" id="IPR028359">
    <property type="entry name" value="UDP_ManNAc/GlcNAc_DH"/>
</dbReference>
<dbReference type="SUPFAM" id="SSF48179">
    <property type="entry name" value="6-phosphogluconate dehydrogenase C-terminal domain-like"/>
    <property type="match status" value="1"/>
</dbReference>